<evidence type="ECO:0000256" key="3">
    <source>
        <dbReference type="ARBA" id="ARBA00022679"/>
    </source>
</evidence>
<evidence type="ECO:0000313" key="10">
    <source>
        <dbReference type="EMBL" id="ATB32461.1"/>
    </source>
</evidence>
<dbReference type="GO" id="GO:0005737">
    <property type="term" value="C:cytoplasm"/>
    <property type="evidence" value="ECO:0007669"/>
    <property type="project" value="TreeGrafter"/>
</dbReference>
<dbReference type="InterPro" id="IPR009081">
    <property type="entry name" value="PP-bd_ACP"/>
</dbReference>
<gene>
    <name evidence="10" type="ORF">MEBOL_005941</name>
</gene>
<evidence type="ECO:0000256" key="4">
    <source>
        <dbReference type="ARBA" id="ARBA00054155"/>
    </source>
</evidence>
<keyword evidence="11" id="KW-1185">Reference proteome</keyword>
<dbReference type="InterPro" id="IPR036736">
    <property type="entry name" value="ACP-like_sf"/>
</dbReference>
<reference evidence="10 11" key="1">
    <citation type="submission" date="2017-06" db="EMBL/GenBank/DDBJ databases">
        <authorList>
            <person name="Kim H.J."/>
            <person name="Triplett B.A."/>
        </authorList>
    </citation>
    <scope>NUCLEOTIDE SEQUENCE [LARGE SCALE GENOMIC DNA]</scope>
    <source>
        <strain evidence="10 11">DSM 14713</strain>
    </source>
</reference>
<dbReference type="PROSITE" id="PS52019">
    <property type="entry name" value="PKS_MFAS_DH"/>
    <property type="match status" value="1"/>
</dbReference>
<dbReference type="InterPro" id="IPR001227">
    <property type="entry name" value="Ac_transferase_dom_sf"/>
</dbReference>
<sequence length="1841" mass="199065">MSSEATRRLGDLSPEKRALLAMRLRANPDTLRMLEADPIAIIGVGCRFPGGVDSPESYWELLKNGRQGITPVPADRWDTDAWYDANPDVPGKLTTRWGGFVGRVDGFDANFFAISPREAMRMDPQHRLLLEVAWEALEGAGQTVERLEGSQTGVFMGICLSDYTGMQLADTRQLDAYIGAGLVHCMAANRLSYAFDLRGPSIALDTACSSSLVSVHMACQSLRLGTCNLALAGGVNLILAPDFTVSFSKARMLSPDGRCKTFDARADGYVRSEGCGVVVLKRLSDALKDKDDILALVLGTAVNQDGHTNGITAPSGLAQQSVIRRALEASGISPTQVGYVEAHGSGTSLGDPIEMEALVNVLGEPRPHGQVCHVGSVKTNLGHTESAAGMAGLIKAALALKHETIPPHLHFERLNPHISLGEAPLAIPTTPKPWPSGAERRFAGVSAFSFGGTNAHVVLEEAPRLAPPQAPREPPERTWLLPLSARSPEALRAMAGTWRDFLGQTPAAWTLGEVAHTASVRRTHHDFRLAVVGRSREELAGKLAAFAQEQAQADVASGRRQPRQGVVFVFCGQGPQWIGMGLELMETEPVFRALVERCDALLRPYTGWSLLEELRAQGSASRLGQTEVTQPALFAVQVALAALWREWGIVPDAVLGHSVGELAAAHVAGALSLEDALLAVYHRARLTQRAMGHGKMLAVGLSEDEVTPLLADWRGRVSVAVINAPRALVLSGEPEAVDAVEKQLQAQGAFCRPLGVDYASHCEQMEPLRVELVEALRGLRPQPAQLPLFSTVTGRESQGEHLGAEYWGRNVREPVRFADAVRTCLDAGHRMFLEVGPHPTLSVSLSECLRERGESGTVLASLRRGQPERASMLGSLGSLYTLGLPVEWSRLYAQPGRLARLPSYPWQRERFWFSPSPQKEARPARREASGLAPQPLLGQRLRSPRLKDIVFESRLSLESHPFVGDHRLFGSPVMPGAGYVCMALAAAAESLGGEARTLEGLSFIEPLHLPEGETCDLQVVLIPEASGGAALQVYSLASGEKGAPEEWTTHATGQVLATSTPPPAYNDAGTPSALRARCTQEQSGEAFYALHESLGIQMAPPSRWVERIWRREGEALARLRQPAGARQSETELLAPALLDACFQTVGATFVERAYTTTVPLGIERFHFHRRPGAELWCHVTRRPGAGREAFSCDVRVMDADGQLVAEVVELQCRHVSRDMLLPKGRERADDWQYEVKWKEGAALEAPRTATGTWVVLEDEHGVGEALARQLRQLGARALRVRPGTSFSREEEDRVTVDPQDPEHLRQLLRELPESCQGVLHLGALDTPAPADLTAATLSEAQRRTCGGVLPLVRALAERGLPHARLWLVTQGAQRASDADSAVSFSQASLWGLGRVISREHPELWGGLVDLDTAQPAQEQASPLLREVLGATPHEDQLALRGGRALVARLSRATPAAPGTSLPVRADAAYLITGGLGGLGLEMARWLVERGARSLVLVGRREPGAPAREVLASLERAGARVHVAQADIGDEAQVARLLSSLPPELGPLRGIIHSAGVVADGVLLQQDWEGFARVLAPKVDGAWHLHHQTRELPLDFFVLFSSMAALLGSAGQGNHAAANAFLDALAHHRRARGLPALSINWGAWAEVGEAARADLDERLGRQGIGAIAPAQGVERFERLMREAPTQRAVVAIDWARWGRYHRGENEPAFLSGLIREATPAQAAPAAPSEGTDTLTRDTLSTATPEERTSLVRDWLRRSVARVLRLSAASRVDVERPLNQMGLDSLMAVELRARIQNGLQVSIPIVDILQGPTVAQLTGLVLEQFAAQGLFTPDNEEWESVTL</sequence>
<comment type="function">
    <text evidence="4">Involved in production of the polyketide antibiotic thailandamide.</text>
</comment>
<dbReference type="Pfam" id="PF00109">
    <property type="entry name" value="ketoacyl-synt"/>
    <property type="match status" value="1"/>
</dbReference>
<evidence type="ECO:0000256" key="2">
    <source>
        <dbReference type="ARBA" id="ARBA00022553"/>
    </source>
</evidence>
<dbReference type="Pfam" id="PF21089">
    <property type="entry name" value="PKS_DH_N"/>
    <property type="match status" value="1"/>
</dbReference>
<dbReference type="OrthoDB" id="5476655at2"/>
<dbReference type="EMBL" id="CP022163">
    <property type="protein sequence ID" value="ATB32461.1"/>
    <property type="molecule type" value="Genomic_DNA"/>
</dbReference>
<dbReference type="InterPro" id="IPR020807">
    <property type="entry name" value="PKS_DH"/>
</dbReference>
<dbReference type="InterPro" id="IPR049552">
    <property type="entry name" value="PKS_DH_N"/>
</dbReference>
<dbReference type="Pfam" id="PF08659">
    <property type="entry name" value="KR"/>
    <property type="match status" value="1"/>
</dbReference>
<dbReference type="SUPFAM" id="SSF51735">
    <property type="entry name" value="NAD(P)-binding Rossmann-fold domains"/>
    <property type="match status" value="2"/>
</dbReference>
<dbReference type="PROSITE" id="PS00606">
    <property type="entry name" value="KS3_1"/>
    <property type="match status" value="1"/>
</dbReference>
<dbReference type="GO" id="GO:0071770">
    <property type="term" value="P:DIM/DIP cell wall layer assembly"/>
    <property type="evidence" value="ECO:0007669"/>
    <property type="project" value="TreeGrafter"/>
</dbReference>
<feature type="domain" description="Ketosynthase family 3 (KS3)" evidence="8">
    <location>
        <begin position="36"/>
        <end position="461"/>
    </location>
</feature>
<dbReference type="SUPFAM" id="SSF47336">
    <property type="entry name" value="ACP-like"/>
    <property type="match status" value="1"/>
</dbReference>
<dbReference type="PANTHER" id="PTHR43775:SF37">
    <property type="entry name" value="SI:DKEY-61P9.11"/>
    <property type="match status" value="1"/>
</dbReference>
<dbReference type="PROSITE" id="PS50075">
    <property type="entry name" value="CARRIER"/>
    <property type="match status" value="1"/>
</dbReference>
<dbReference type="InterPro" id="IPR013968">
    <property type="entry name" value="PKS_KR"/>
</dbReference>
<dbReference type="InterPro" id="IPR018201">
    <property type="entry name" value="Ketoacyl_synth_AS"/>
</dbReference>
<dbReference type="GO" id="GO:0004312">
    <property type="term" value="F:fatty acid synthase activity"/>
    <property type="evidence" value="ECO:0007669"/>
    <property type="project" value="TreeGrafter"/>
</dbReference>
<proteinExistence type="predicted"/>
<evidence type="ECO:0000259" key="9">
    <source>
        <dbReference type="PROSITE" id="PS52019"/>
    </source>
</evidence>
<evidence type="ECO:0000313" key="11">
    <source>
        <dbReference type="Proteomes" id="UP000217289"/>
    </source>
</evidence>
<dbReference type="InterPro" id="IPR020806">
    <property type="entry name" value="PKS_PP-bd"/>
</dbReference>
<dbReference type="InterPro" id="IPR006162">
    <property type="entry name" value="Ppantetheine_attach_site"/>
</dbReference>
<dbReference type="Pfam" id="PF14765">
    <property type="entry name" value="PS-DH"/>
    <property type="match status" value="1"/>
</dbReference>
<keyword evidence="2" id="KW-0597">Phosphoprotein</keyword>
<dbReference type="SMART" id="SM00823">
    <property type="entry name" value="PKS_PP"/>
    <property type="match status" value="1"/>
</dbReference>
<dbReference type="InterPro" id="IPR049551">
    <property type="entry name" value="PKS_DH_C"/>
</dbReference>
<evidence type="ECO:0000259" key="7">
    <source>
        <dbReference type="PROSITE" id="PS50075"/>
    </source>
</evidence>
<dbReference type="SMART" id="SM01294">
    <property type="entry name" value="PKS_PP_betabranch"/>
    <property type="match status" value="1"/>
</dbReference>
<feature type="compositionally biased region" description="Polar residues" evidence="6">
    <location>
        <begin position="1729"/>
        <end position="1742"/>
    </location>
</feature>
<feature type="domain" description="PKS/mFAS DH" evidence="9">
    <location>
        <begin position="934"/>
        <end position="1221"/>
    </location>
</feature>
<dbReference type="Gene3D" id="1.10.1200.10">
    <property type="entry name" value="ACP-like"/>
    <property type="match status" value="1"/>
</dbReference>
<keyword evidence="3" id="KW-0808">Transferase</keyword>
<dbReference type="Gene3D" id="3.40.47.10">
    <property type="match status" value="1"/>
</dbReference>
<evidence type="ECO:0000259" key="8">
    <source>
        <dbReference type="PROSITE" id="PS52004"/>
    </source>
</evidence>
<dbReference type="SMART" id="SM00825">
    <property type="entry name" value="PKS_KS"/>
    <property type="match status" value="1"/>
</dbReference>
<dbReference type="PROSITE" id="PS52004">
    <property type="entry name" value="KS3_2"/>
    <property type="match status" value="1"/>
</dbReference>
<feature type="region of interest" description="N-terminal hotdog fold" evidence="5">
    <location>
        <begin position="934"/>
        <end position="1062"/>
    </location>
</feature>
<keyword evidence="1" id="KW-0596">Phosphopantetheine</keyword>
<dbReference type="InterPro" id="IPR014030">
    <property type="entry name" value="Ketoacyl_synth_N"/>
</dbReference>
<dbReference type="SMART" id="SM00827">
    <property type="entry name" value="PKS_AT"/>
    <property type="match status" value="1"/>
</dbReference>
<dbReference type="Pfam" id="PF16197">
    <property type="entry name" value="KAsynt_C_assoc"/>
    <property type="match status" value="1"/>
</dbReference>
<dbReference type="InterPro" id="IPR049900">
    <property type="entry name" value="PKS_mFAS_DH"/>
</dbReference>
<feature type="active site" description="Proton donor; for dehydratase activity" evidence="5">
    <location>
        <position position="1139"/>
    </location>
</feature>
<dbReference type="GO" id="GO:0004315">
    <property type="term" value="F:3-oxoacyl-[acyl-carrier-protein] synthase activity"/>
    <property type="evidence" value="ECO:0007669"/>
    <property type="project" value="InterPro"/>
</dbReference>
<evidence type="ECO:0000256" key="5">
    <source>
        <dbReference type="PROSITE-ProRule" id="PRU01363"/>
    </source>
</evidence>
<dbReference type="InterPro" id="IPR050091">
    <property type="entry name" value="PKS_NRPS_Biosynth_Enz"/>
</dbReference>
<dbReference type="InterPro" id="IPR014031">
    <property type="entry name" value="Ketoacyl_synth_C"/>
</dbReference>
<dbReference type="Pfam" id="PF02801">
    <property type="entry name" value="Ketoacyl-synt_C"/>
    <property type="match status" value="1"/>
</dbReference>
<dbReference type="FunFam" id="3.40.366.10:FF:000002">
    <property type="entry name" value="Probable polyketide synthase 2"/>
    <property type="match status" value="1"/>
</dbReference>
<dbReference type="FunFam" id="3.40.47.10:FF:000019">
    <property type="entry name" value="Polyketide synthase type I"/>
    <property type="match status" value="1"/>
</dbReference>
<dbReference type="SMART" id="SM00822">
    <property type="entry name" value="PKS_KR"/>
    <property type="match status" value="1"/>
</dbReference>
<dbReference type="Pfam" id="PF00550">
    <property type="entry name" value="PP-binding"/>
    <property type="match status" value="1"/>
</dbReference>
<dbReference type="InterPro" id="IPR014043">
    <property type="entry name" value="Acyl_transferase_dom"/>
</dbReference>
<organism evidence="10 11">
    <name type="scientific">Melittangium boletus DSM 14713</name>
    <dbReference type="NCBI Taxonomy" id="1294270"/>
    <lineage>
        <taxon>Bacteria</taxon>
        <taxon>Pseudomonadati</taxon>
        <taxon>Myxococcota</taxon>
        <taxon>Myxococcia</taxon>
        <taxon>Myxococcales</taxon>
        <taxon>Cystobacterineae</taxon>
        <taxon>Archangiaceae</taxon>
        <taxon>Melittangium</taxon>
    </lineage>
</organism>
<dbReference type="InterPro" id="IPR020841">
    <property type="entry name" value="PKS_Beta-ketoAc_synthase_dom"/>
</dbReference>
<feature type="active site" description="Proton acceptor; for dehydratase activity" evidence="5">
    <location>
        <position position="966"/>
    </location>
</feature>
<dbReference type="CDD" id="cd08955">
    <property type="entry name" value="KR_2_FAS_SDR_x"/>
    <property type="match status" value="1"/>
</dbReference>
<dbReference type="Proteomes" id="UP000217289">
    <property type="component" value="Chromosome"/>
</dbReference>
<dbReference type="Gene3D" id="3.40.50.720">
    <property type="entry name" value="NAD(P)-binding Rossmann-like Domain"/>
    <property type="match status" value="1"/>
</dbReference>
<evidence type="ECO:0000256" key="1">
    <source>
        <dbReference type="ARBA" id="ARBA00022450"/>
    </source>
</evidence>
<dbReference type="SUPFAM" id="SSF55048">
    <property type="entry name" value="Probable ACP-binding domain of malonyl-CoA ACP transacylase"/>
    <property type="match status" value="1"/>
</dbReference>
<protein>
    <submittedName>
        <fullName evidence="10">Polyketide synthase</fullName>
    </submittedName>
</protein>
<dbReference type="CDD" id="cd00833">
    <property type="entry name" value="PKS"/>
    <property type="match status" value="1"/>
</dbReference>
<dbReference type="Gene3D" id="3.10.129.120">
    <property type="match status" value="1"/>
</dbReference>
<dbReference type="InterPro" id="IPR016035">
    <property type="entry name" value="Acyl_Trfase/lysoPLipase"/>
</dbReference>
<dbReference type="InterPro" id="IPR057326">
    <property type="entry name" value="KR_dom"/>
</dbReference>
<dbReference type="RefSeq" id="WP_095980635.1">
    <property type="nucleotide sequence ID" value="NZ_CP022163.1"/>
</dbReference>
<name>A0A250IMP1_9BACT</name>
<dbReference type="GO" id="GO:0006633">
    <property type="term" value="P:fatty acid biosynthetic process"/>
    <property type="evidence" value="ECO:0007669"/>
    <property type="project" value="InterPro"/>
</dbReference>
<feature type="region of interest" description="Disordered" evidence="6">
    <location>
        <begin position="1719"/>
        <end position="1744"/>
    </location>
</feature>
<evidence type="ECO:0000256" key="6">
    <source>
        <dbReference type="SAM" id="MobiDB-lite"/>
    </source>
</evidence>
<dbReference type="Gene3D" id="3.40.366.10">
    <property type="entry name" value="Malonyl-Coenzyme A Acyl Carrier Protein, domain 2"/>
    <property type="match status" value="1"/>
</dbReference>
<feature type="domain" description="Carrier" evidence="7">
    <location>
        <begin position="1748"/>
        <end position="1823"/>
    </location>
</feature>
<dbReference type="Gene3D" id="3.10.129.10">
    <property type="entry name" value="Hotdog Thioesterase"/>
    <property type="match status" value="1"/>
</dbReference>
<dbReference type="Pfam" id="PF00698">
    <property type="entry name" value="Acyl_transf_1"/>
    <property type="match status" value="1"/>
</dbReference>
<dbReference type="Gene3D" id="3.30.70.3290">
    <property type="match status" value="1"/>
</dbReference>
<dbReference type="KEGG" id="mbd:MEBOL_005941"/>
<dbReference type="InterPro" id="IPR032821">
    <property type="entry name" value="PKS_assoc"/>
</dbReference>
<dbReference type="SMART" id="SM00826">
    <property type="entry name" value="PKS_DH"/>
    <property type="match status" value="1"/>
</dbReference>
<feature type="region of interest" description="C-terminal hotdog fold" evidence="5">
    <location>
        <begin position="1079"/>
        <end position="1221"/>
    </location>
</feature>
<dbReference type="GO" id="GO:0005886">
    <property type="term" value="C:plasma membrane"/>
    <property type="evidence" value="ECO:0007669"/>
    <property type="project" value="TreeGrafter"/>
</dbReference>
<dbReference type="PROSITE" id="PS00012">
    <property type="entry name" value="PHOSPHOPANTETHEINE"/>
    <property type="match status" value="1"/>
</dbReference>
<dbReference type="InterPro" id="IPR036291">
    <property type="entry name" value="NAD(P)-bd_dom_sf"/>
</dbReference>
<dbReference type="SUPFAM" id="SSF53901">
    <property type="entry name" value="Thiolase-like"/>
    <property type="match status" value="1"/>
</dbReference>
<dbReference type="PANTHER" id="PTHR43775">
    <property type="entry name" value="FATTY ACID SYNTHASE"/>
    <property type="match status" value="1"/>
</dbReference>
<dbReference type="SUPFAM" id="SSF52151">
    <property type="entry name" value="FabD/lysophospholipase-like"/>
    <property type="match status" value="1"/>
</dbReference>
<dbReference type="GO" id="GO:0031177">
    <property type="term" value="F:phosphopantetheine binding"/>
    <property type="evidence" value="ECO:0007669"/>
    <property type="project" value="InterPro"/>
</dbReference>
<accession>A0A250IMP1</accession>
<dbReference type="InterPro" id="IPR016036">
    <property type="entry name" value="Malonyl_transacylase_ACP-bd"/>
</dbReference>
<dbReference type="InterPro" id="IPR016039">
    <property type="entry name" value="Thiolase-like"/>
</dbReference>